<comment type="caution">
    <text evidence="2">The sequence shown here is derived from an EMBL/GenBank/DDBJ whole genome shotgun (WGS) entry which is preliminary data.</text>
</comment>
<dbReference type="Proteomes" id="UP000273022">
    <property type="component" value="Unassembled WGS sequence"/>
</dbReference>
<keyword evidence="1" id="KW-0472">Membrane</keyword>
<sequence length="146" mass="15635">MFLKSNSSLNTRLASRQKGSMLVIAIFVLTVMFLLAAALINISQHEDKALTQEVWGARALFTANSGADAALARLFPLDGSQGTCEMSSVWTPPALVGFSSCHDVHLTCRAFTADTVTQYLIGSKAICGSGELRVSRQVEVLAKKEG</sequence>
<reference evidence="2 3" key="1">
    <citation type="submission" date="2018-09" db="EMBL/GenBank/DDBJ databases">
        <title>Phylogeny of the Shewanellaceae, and recommendation for two new genera, Pseudoshewanella and Parashewanella.</title>
        <authorList>
            <person name="Wang G."/>
        </authorList>
    </citation>
    <scope>NUCLEOTIDE SEQUENCE [LARGE SCALE GENOMIC DNA]</scope>
    <source>
        <strain evidence="2 3">KCTC 22492</strain>
    </source>
</reference>
<proteinExistence type="predicted"/>
<name>A0A3A6TLS9_9GAMM</name>
<accession>A0A3A6TLS9</accession>
<feature type="transmembrane region" description="Helical" evidence="1">
    <location>
        <begin position="21"/>
        <end position="42"/>
    </location>
</feature>
<dbReference type="AlphaFoldDB" id="A0A3A6TLS9"/>
<protein>
    <submittedName>
        <fullName evidence="2">MSHA biogenesis protein MshP</fullName>
    </submittedName>
</protein>
<dbReference type="EMBL" id="QYYH01000055">
    <property type="protein sequence ID" value="RJY15102.1"/>
    <property type="molecule type" value="Genomic_DNA"/>
</dbReference>
<evidence type="ECO:0000313" key="2">
    <source>
        <dbReference type="EMBL" id="RJY15102.1"/>
    </source>
</evidence>
<keyword evidence="1" id="KW-1133">Transmembrane helix</keyword>
<dbReference type="RefSeq" id="WP_121853518.1">
    <property type="nucleotide sequence ID" value="NZ_CP037952.1"/>
</dbReference>
<evidence type="ECO:0000313" key="3">
    <source>
        <dbReference type="Proteomes" id="UP000273022"/>
    </source>
</evidence>
<keyword evidence="3" id="KW-1185">Reference proteome</keyword>
<dbReference type="OrthoDB" id="5768004at2"/>
<evidence type="ECO:0000256" key="1">
    <source>
        <dbReference type="SAM" id="Phobius"/>
    </source>
</evidence>
<gene>
    <name evidence="2" type="ORF">D5R81_10090</name>
</gene>
<organism evidence="2 3">
    <name type="scientific">Parashewanella spongiae</name>
    <dbReference type="NCBI Taxonomy" id="342950"/>
    <lineage>
        <taxon>Bacteria</taxon>
        <taxon>Pseudomonadati</taxon>
        <taxon>Pseudomonadota</taxon>
        <taxon>Gammaproteobacteria</taxon>
        <taxon>Alteromonadales</taxon>
        <taxon>Shewanellaceae</taxon>
        <taxon>Parashewanella</taxon>
    </lineage>
</organism>
<keyword evidence="1" id="KW-0812">Transmembrane</keyword>